<dbReference type="InterPro" id="IPR057326">
    <property type="entry name" value="KR_dom"/>
</dbReference>
<dbReference type="PANTHER" id="PTHR42760:SF133">
    <property type="entry name" value="3-OXOACYL-[ACYL-CARRIER-PROTEIN] REDUCTASE"/>
    <property type="match status" value="1"/>
</dbReference>
<dbReference type="PANTHER" id="PTHR42760">
    <property type="entry name" value="SHORT-CHAIN DEHYDROGENASES/REDUCTASES FAMILY MEMBER"/>
    <property type="match status" value="1"/>
</dbReference>
<dbReference type="SUPFAM" id="SSF51735">
    <property type="entry name" value="NAD(P)-binding Rossmann-fold domains"/>
    <property type="match status" value="1"/>
</dbReference>
<sequence>MGLVVTGGTGGIGRAVVERKRESDVVFSYHRDEDGASELVADTDAETATTQALQLDVTDADSVEAFAEEATATLDTVDGVVHTVGIVEPELLEQSTDDQWSRVIETNLIGSARVARAFLPALRESSGSLVFLSSVGGTAGTVDTSYAASKSGLHGLVRALAREVGPDGVRVNALAPGPVETSMNGTIVDYLESTAFLGHENVDTHLPTYACAPEEVAQSVTYLLDSSFTHGEILNVNGGMHFR</sequence>
<dbReference type="InterPro" id="IPR002347">
    <property type="entry name" value="SDR_fam"/>
</dbReference>
<dbReference type="OMA" id="MYRDMND"/>
<name>A0A482T0N5_9EURY</name>
<dbReference type="RefSeq" id="WP_006054641.1">
    <property type="nucleotide sequence ID" value="NZ_RZHH01000003.1"/>
</dbReference>
<dbReference type="SMART" id="SM00822">
    <property type="entry name" value="PKS_KR"/>
    <property type="match status" value="1"/>
</dbReference>
<gene>
    <name evidence="4" type="ORF">ELS19_16490</name>
</gene>
<comment type="similarity">
    <text evidence="1">Belongs to the short-chain dehydrogenases/reductases (SDR) family.</text>
</comment>
<proteinExistence type="inferred from homology"/>
<evidence type="ECO:0000313" key="5">
    <source>
        <dbReference type="Proteomes" id="UP000294028"/>
    </source>
</evidence>
<dbReference type="AlphaFoldDB" id="A0A482T0N5"/>
<evidence type="ECO:0000313" key="4">
    <source>
        <dbReference type="EMBL" id="RYJ08170.1"/>
    </source>
</evidence>
<evidence type="ECO:0000256" key="2">
    <source>
        <dbReference type="ARBA" id="ARBA00023002"/>
    </source>
</evidence>
<comment type="caution">
    <text evidence="4">The sequence shown here is derived from an EMBL/GenBank/DDBJ whole genome shotgun (WGS) entry which is preliminary data.</text>
</comment>
<dbReference type="Gene3D" id="3.40.50.720">
    <property type="entry name" value="NAD(P)-binding Rossmann-like Domain"/>
    <property type="match status" value="1"/>
</dbReference>
<dbReference type="InterPro" id="IPR036291">
    <property type="entry name" value="NAD(P)-bd_dom_sf"/>
</dbReference>
<organism evidence="4 5">
    <name type="scientific">Halogeometricum borinquense</name>
    <dbReference type="NCBI Taxonomy" id="60847"/>
    <lineage>
        <taxon>Archaea</taxon>
        <taxon>Methanobacteriati</taxon>
        <taxon>Methanobacteriota</taxon>
        <taxon>Stenosarchaea group</taxon>
        <taxon>Halobacteria</taxon>
        <taxon>Halobacteriales</taxon>
        <taxon>Haloferacaceae</taxon>
        <taxon>Halogeometricum</taxon>
    </lineage>
</organism>
<dbReference type="GO" id="GO:0016616">
    <property type="term" value="F:oxidoreductase activity, acting on the CH-OH group of donors, NAD or NADP as acceptor"/>
    <property type="evidence" value="ECO:0007669"/>
    <property type="project" value="UniProtKB-ARBA"/>
</dbReference>
<dbReference type="CDD" id="cd05233">
    <property type="entry name" value="SDR_c"/>
    <property type="match status" value="1"/>
</dbReference>
<feature type="domain" description="Ketoreductase" evidence="3">
    <location>
        <begin position="2"/>
        <end position="177"/>
    </location>
</feature>
<keyword evidence="2" id="KW-0560">Oxidoreductase</keyword>
<dbReference type="PROSITE" id="PS00061">
    <property type="entry name" value="ADH_SHORT"/>
    <property type="match status" value="1"/>
</dbReference>
<evidence type="ECO:0000259" key="3">
    <source>
        <dbReference type="SMART" id="SM00822"/>
    </source>
</evidence>
<dbReference type="Pfam" id="PF13561">
    <property type="entry name" value="adh_short_C2"/>
    <property type="match status" value="1"/>
</dbReference>
<protein>
    <submittedName>
        <fullName evidence="4">SDR family oxidoreductase</fullName>
    </submittedName>
</protein>
<dbReference type="EMBL" id="RZHH01000003">
    <property type="protein sequence ID" value="RYJ08170.1"/>
    <property type="molecule type" value="Genomic_DNA"/>
</dbReference>
<dbReference type="GeneID" id="9988777"/>
<evidence type="ECO:0000256" key="1">
    <source>
        <dbReference type="ARBA" id="ARBA00006484"/>
    </source>
</evidence>
<dbReference type="InterPro" id="IPR020904">
    <property type="entry name" value="Sc_DH/Rdtase_CS"/>
</dbReference>
<dbReference type="PRINTS" id="PR00080">
    <property type="entry name" value="SDRFAMILY"/>
</dbReference>
<accession>A0A482T0N5</accession>
<reference evidence="4 5" key="1">
    <citation type="submission" date="2018-12" db="EMBL/GenBank/DDBJ databases">
        <title>Genome analysis provides insights into bioremediation potentialities of Halogeometricum borinquense strain N11.</title>
        <authorList>
            <person name="Najjari A."/>
            <person name="Youssef N."/>
            <person name="Fhoula I."/>
            <person name="Ben Dhia O."/>
            <person name="Mahjoubi M."/>
            <person name="Ouzari H.I."/>
            <person name="Cherif A."/>
        </authorList>
    </citation>
    <scope>NUCLEOTIDE SEQUENCE [LARGE SCALE GENOMIC DNA]</scope>
    <source>
        <strain evidence="4 5">N11</strain>
    </source>
</reference>
<dbReference type="PRINTS" id="PR00081">
    <property type="entry name" value="GDHRDH"/>
</dbReference>
<dbReference type="Proteomes" id="UP000294028">
    <property type="component" value="Unassembled WGS sequence"/>
</dbReference>